<keyword evidence="5 12" id="KW-0812">Transmembrane</keyword>
<dbReference type="CDD" id="cd12830">
    <property type="entry name" value="MtCorA-like"/>
    <property type="match status" value="1"/>
</dbReference>
<accession>A0A1I6DBU9</accession>
<evidence type="ECO:0000256" key="6">
    <source>
        <dbReference type="ARBA" id="ARBA00022842"/>
    </source>
</evidence>
<keyword evidence="8" id="KW-0406">Ion transport</keyword>
<keyword evidence="3" id="KW-0813">Transport</keyword>
<dbReference type="GO" id="GO:0015087">
    <property type="term" value="F:cobalt ion transmembrane transporter activity"/>
    <property type="evidence" value="ECO:0007669"/>
    <property type="project" value="TreeGrafter"/>
</dbReference>
<dbReference type="AlphaFoldDB" id="A0A1I6DBU9"/>
<keyword evidence="7 12" id="KW-1133">Transmembrane helix</keyword>
<dbReference type="STRING" id="84724.SAMN04488564_102191"/>
<proteinExistence type="inferred from homology"/>
<dbReference type="RefSeq" id="WP_093588773.1">
    <property type="nucleotide sequence ID" value="NZ_FOYL01000002.1"/>
</dbReference>
<dbReference type="Gene3D" id="1.20.58.340">
    <property type="entry name" value="Magnesium transport protein CorA, transmembrane region"/>
    <property type="match status" value="2"/>
</dbReference>
<dbReference type="PANTHER" id="PTHR46494:SF1">
    <property type="entry name" value="CORA FAMILY METAL ION TRANSPORTER (EUROFUNG)"/>
    <property type="match status" value="1"/>
</dbReference>
<keyword evidence="9 12" id="KW-0472">Membrane</keyword>
<dbReference type="InterPro" id="IPR002523">
    <property type="entry name" value="MgTranspt_CorA/ZnTranspt_ZntB"/>
</dbReference>
<dbReference type="SUPFAM" id="SSF143865">
    <property type="entry name" value="CorA soluble domain-like"/>
    <property type="match status" value="1"/>
</dbReference>
<dbReference type="Gene3D" id="3.30.460.20">
    <property type="entry name" value="CorA soluble domain-like"/>
    <property type="match status" value="1"/>
</dbReference>
<evidence type="ECO:0000256" key="12">
    <source>
        <dbReference type="SAM" id="Phobius"/>
    </source>
</evidence>
<comment type="subcellular location">
    <subcellularLocation>
        <location evidence="1">Cell membrane</location>
        <topology evidence="1">Multi-pass membrane protein</topology>
    </subcellularLocation>
</comment>
<dbReference type="PANTHER" id="PTHR46494">
    <property type="entry name" value="CORA FAMILY METAL ION TRANSPORTER (EUROFUNG)"/>
    <property type="match status" value="1"/>
</dbReference>
<dbReference type="InterPro" id="IPR045861">
    <property type="entry name" value="CorA_cytoplasmic_dom"/>
</dbReference>
<dbReference type="Pfam" id="PF01544">
    <property type="entry name" value="CorA"/>
    <property type="match status" value="1"/>
</dbReference>
<dbReference type="GO" id="GO:0005886">
    <property type="term" value="C:plasma membrane"/>
    <property type="evidence" value="ECO:0007669"/>
    <property type="project" value="UniProtKB-SubCell"/>
</dbReference>
<evidence type="ECO:0000256" key="3">
    <source>
        <dbReference type="ARBA" id="ARBA00022448"/>
    </source>
</evidence>
<comment type="catalytic activity">
    <reaction evidence="10">
        <text>Mg(2+)(in) = Mg(2+)(out)</text>
        <dbReference type="Rhea" id="RHEA:29827"/>
        <dbReference type="ChEBI" id="CHEBI:18420"/>
    </reaction>
</comment>
<evidence type="ECO:0000256" key="10">
    <source>
        <dbReference type="ARBA" id="ARBA00034269"/>
    </source>
</evidence>
<evidence type="ECO:0000256" key="9">
    <source>
        <dbReference type="ARBA" id="ARBA00023136"/>
    </source>
</evidence>
<feature type="transmembrane region" description="Helical" evidence="12">
    <location>
        <begin position="278"/>
        <end position="297"/>
    </location>
</feature>
<dbReference type="InterPro" id="IPR045863">
    <property type="entry name" value="CorA_TM1_TM2"/>
</dbReference>
<keyword evidence="14" id="KW-1185">Reference proteome</keyword>
<gene>
    <name evidence="13" type="ORF">SAMN04488564_102191</name>
</gene>
<dbReference type="SUPFAM" id="SSF144083">
    <property type="entry name" value="Magnesium transport protein CorA, transmembrane region"/>
    <property type="match status" value="1"/>
</dbReference>
<name>A0A1I6DBU9_9PSEU</name>
<evidence type="ECO:0000256" key="1">
    <source>
        <dbReference type="ARBA" id="ARBA00004651"/>
    </source>
</evidence>
<dbReference type="GO" id="GO:0050897">
    <property type="term" value="F:cobalt ion binding"/>
    <property type="evidence" value="ECO:0007669"/>
    <property type="project" value="TreeGrafter"/>
</dbReference>
<comment type="similarity">
    <text evidence="2">Belongs to the CorA metal ion transporter (MIT) (TC 1.A.35) family.</text>
</comment>
<evidence type="ECO:0000313" key="14">
    <source>
        <dbReference type="Proteomes" id="UP000198583"/>
    </source>
</evidence>
<feature type="transmembrane region" description="Helical" evidence="12">
    <location>
        <begin position="309"/>
        <end position="329"/>
    </location>
</feature>
<dbReference type="FunFam" id="1.20.58.340:FF:000004">
    <property type="entry name" value="Magnesium transport protein CorA"/>
    <property type="match status" value="1"/>
</dbReference>
<reference evidence="14" key="1">
    <citation type="submission" date="2016-10" db="EMBL/GenBank/DDBJ databases">
        <authorList>
            <person name="Varghese N."/>
            <person name="Submissions S."/>
        </authorList>
    </citation>
    <scope>NUCLEOTIDE SEQUENCE [LARGE SCALE GENOMIC DNA]</scope>
    <source>
        <strain evidence="14">DSM 44232</strain>
    </source>
</reference>
<evidence type="ECO:0000256" key="11">
    <source>
        <dbReference type="ARBA" id="ARBA00045497"/>
    </source>
</evidence>
<dbReference type="OrthoDB" id="9803416at2"/>
<dbReference type="GO" id="GO:0000287">
    <property type="term" value="F:magnesium ion binding"/>
    <property type="evidence" value="ECO:0007669"/>
    <property type="project" value="TreeGrafter"/>
</dbReference>
<dbReference type="GO" id="GO:0015095">
    <property type="term" value="F:magnesium ion transmembrane transporter activity"/>
    <property type="evidence" value="ECO:0007669"/>
    <property type="project" value="TreeGrafter"/>
</dbReference>
<sequence>MIEPATVVDCAVYVDGKRLPGTWTYAGALTEVRDRGEGFVWIGLFEPEKHQFHGLARTCGLREQAAEDAVRRHRRPTLDHRGDTLFMAMKTVCHVENDSPQTANEIVLTGEIMAFVGDDFIVTVRHGQHSGLHGLRTELEAEPERLQVGPAAVLHAIADRVVDEYLAVTDACEADIDLMESLVFAPRSEVGAEQMYLMRREILELRRAVTPLSAPLHRLVEGATPLVPDEVRSYLRDVEDHLTTVSDRITRFDELLTSLLSATVAKVTLQLNADMRKISSWVAIIAVPTMGVGVYGMNFDHMPELRWTYGRPLVLAVLLIACLVVHRLLKRNKWL</sequence>
<evidence type="ECO:0000313" key="13">
    <source>
        <dbReference type="EMBL" id="SFR02847.1"/>
    </source>
</evidence>
<organism evidence="13 14">
    <name type="scientific">Lentzea waywayandensis</name>
    <dbReference type="NCBI Taxonomy" id="84724"/>
    <lineage>
        <taxon>Bacteria</taxon>
        <taxon>Bacillati</taxon>
        <taxon>Actinomycetota</taxon>
        <taxon>Actinomycetes</taxon>
        <taxon>Pseudonocardiales</taxon>
        <taxon>Pseudonocardiaceae</taxon>
        <taxon>Lentzea</taxon>
    </lineage>
</organism>
<keyword evidence="6" id="KW-0460">Magnesium</keyword>
<dbReference type="Proteomes" id="UP000198583">
    <property type="component" value="Unassembled WGS sequence"/>
</dbReference>
<dbReference type="EMBL" id="FOYL01000002">
    <property type="protein sequence ID" value="SFR02847.1"/>
    <property type="molecule type" value="Genomic_DNA"/>
</dbReference>
<comment type="function">
    <text evidence="11">Mediates influx of magnesium ions. Alternates between open and closed states. Activated by low cytoplasmic Mg(2+) levels. Inactive when cytoplasmic Mg(2+) levels are high.</text>
</comment>
<evidence type="ECO:0000256" key="7">
    <source>
        <dbReference type="ARBA" id="ARBA00022989"/>
    </source>
</evidence>
<protein>
    <submittedName>
        <fullName evidence="13">Magnesium transporter</fullName>
    </submittedName>
</protein>
<evidence type="ECO:0000256" key="5">
    <source>
        <dbReference type="ARBA" id="ARBA00022692"/>
    </source>
</evidence>
<evidence type="ECO:0000256" key="8">
    <source>
        <dbReference type="ARBA" id="ARBA00023065"/>
    </source>
</evidence>
<keyword evidence="4" id="KW-1003">Cell membrane</keyword>
<evidence type="ECO:0000256" key="4">
    <source>
        <dbReference type="ARBA" id="ARBA00022475"/>
    </source>
</evidence>
<evidence type="ECO:0000256" key="2">
    <source>
        <dbReference type="ARBA" id="ARBA00009765"/>
    </source>
</evidence>